<evidence type="ECO:0000256" key="3">
    <source>
        <dbReference type="ARBA" id="ARBA00021007"/>
    </source>
</evidence>
<gene>
    <name evidence="10" type="primary">ND3</name>
</gene>
<evidence type="ECO:0000313" key="10">
    <source>
        <dbReference type="EMBL" id="QKZ95165.1"/>
    </source>
</evidence>
<keyword evidence="9" id="KW-1278">Translocase</keyword>
<feature type="transmembrane region" description="Helical" evidence="9">
    <location>
        <begin position="83"/>
        <end position="102"/>
    </location>
</feature>
<evidence type="ECO:0000256" key="5">
    <source>
        <dbReference type="ARBA" id="ARBA00022692"/>
    </source>
</evidence>
<keyword evidence="9" id="KW-0679">Respiratory chain</keyword>
<feature type="transmembrane region" description="Helical" evidence="9">
    <location>
        <begin position="55"/>
        <end position="77"/>
    </location>
</feature>
<keyword evidence="9" id="KW-0830">Ubiquinone</keyword>
<geneLocation type="mitochondrion" evidence="10"/>
<keyword evidence="9" id="KW-0249">Electron transport</keyword>
<dbReference type="GO" id="GO:0031966">
    <property type="term" value="C:mitochondrial membrane"/>
    <property type="evidence" value="ECO:0007669"/>
    <property type="project" value="UniProtKB-SubCell"/>
</dbReference>
<evidence type="ECO:0000256" key="4">
    <source>
        <dbReference type="ARBA" id="ARBA00022448"/>
    </source>
</evidence>
<dbReference type="PANTHER" id="PTHR11058">
    <property type="entry name" value="NADH-UBIQUINONE OXIDOREDUCTASE CHAIN 3"/>
    <property type="match status" value="1"/>
</dbReference>
<evidence type="ECO:0000256" key="1">
    <source>
        <dbReference type="ARBA" id="ARBA00004370"/>
    </source>
</evidence>
<evidence type="ECO:0000256" key="2">
    <source>
        <dbReference type="ARBA" id="ARBA00008472"/>
    </source>
</evidence>
<dbReference type="EC" id="7.1.1.2" evidence="9"/>
<dbReference type="GO" id="GO:0008137">
    <property type="term" value="F:NADH dehydrogenase (ubiquinone) activity"/>
    <property type="evidence" value="ECO:0007669"/>
    <property type="project" value="UniProtKB-UniRule"/>
</dbReference>
<comment type="catalytic activity">
    <reaction evidence="8 9">
        <text>a ubiquinone + NADH + 5 H(+)(in) = a ubiquinol + NAD(+) + 4 H(+)(out)</text>
        <dbReference type="Rhea" id="RHEA:29091"/>
        <dbReference type="Rhea" id="RHEA-COMP:9565"/>
        <dbReference type="Rhea" id="RHEA-COMP:9566"/>
        <dbReference type="ChEBI" id="CHEBI:15378"/>
        <dbReference type="ChEBI" id="CHEBI:16389"/>
        <dbReference type="ChEBI" id="CHEBI:17976"/>
        <dbReference type="ChEBI" id="CHEBI:57540"/>
        <dbReference type="ChEBI" id="CHEBI:57945"/>
        <dbReference type="EC" id="7.1.1.2"/>
    </reaction>
</comment>
<evidence type="ECO:0000256" key="9">
    <source>
        <dbReference type="RuleBase" id="RU003640"/>
    </source>
</evidence>
<dbReference type="EMBL" id="MN842279">
    <property type="protein sequence ID" value="QKZ95165.1"/>
    <property type="molecule type" value="Genomic_DNA"/>
</dbReference>
<keyword evidence="7 9" id="KW-0472">Membrane</keyword>
<keyword evidence="5 9" id="KW-0812">Transmembrane</keyword>
<comment type="function">
    <text evidence="9">Core subunit of the mitochondrial membrane respiratory chain NADH dehydrogenase (Complex I) which catalyzes electron transfer from NADH through the respiratory chain, using ubiquinone as an electron acceptor. Essential for the catalytic activity of complex I.</text>
</comment>
<sequence>MLILMIFLILLISSIFLILNMILSKKDFLDREKLSSFECGFINLSSSRLPFSIHFYLIGMLFLIFDIEIIFLFPILILLDNLYLMEWLYLSLMIFLILYFGLEFEKNEGSLKWIF</sequence>
<name>A0A7D5DNA2_9HYME</name>
<feature type="transmembrane region" description="Helical" evidence="9">
    <location>
        <begin position="6"/>
        <end position="23"/>
    </location>
</feature>
<comment type="similarity">
    <text evidence="2 9">Belongs to the complex I subunit 3 family.</text>
</comment>
<accession>A0A7D5DNA2</accession>
<dbReference type="InterPro" id="IPR038430">
    <property type="entry name" value="NDAH_ubi_oxred_su3_sf"/>
</dbReference>
<keyword evidence="9 10" id="KW-0496">Mitochondrion</keyword>
<keyword evidence="4 9" id="KW-0813">Transport</keyword>
<protein>
    <recommendedName>
        <fullName evidence="3 9">NADH-ubiquinone oxidoreductase chain 3</fullName>
        <ecNumber evidence="9">7.1.1.2</ecNumber>
    </recommendedName>
</protein>
<keyword evidence="6 9" id="KW-1133">Transmembrane helix</keyword>
<reference evidence="10" key="2">
    <citation type="journal article" date="2020" name="Mitochondrial DNA Part B Resour">
        <title>Sequencing and analysis of the complete mitochondrial genome of Habrobracon hebetor (Hymenoptera: Braconidae).</title>
        <authorList>
            <person name="Huang Y.-X."/>
            <person name="Qi L.-Q."/>
            <person name="Zhang Y.-Z."/>
            <person name="Jin X.-X."/>
            <person name="Wang X."/>
        </authorList>
    </citation>
    <scope>NUCLEOTIDE SEQUENCE</scope>
</reference>
<reference evidence="10" key="1">
    <citation type="submission" date="2019-12" db="EMBL/GenBank/DDBJ databases">
        <authorList>
            <person name="Huang Y."/>
            <person name="Qi L."/>
            <person name="Wang X."/>
        </authorList>
    </citation>
    <scope>NUCLEOTIDE SEQUENCE</scope>
</reference>
<dbReference type="InterPro" id="IPR000440">
    <property type="entry name" value="NADH_UbQ/plastoQ_OxRdtase_su3"/>
</dbReference>
<keyword evidence="9" id="KW-0520">NAD</keyword>
<evidence type="ECO:0000256" key="7">
    <source>
        <dbReference type="ARBA" id="ARBA00023136"/>
    </source>
</evidence>
<comment type="subcellular location">
    <subcellularLocation>
        <location evidence="1">Membrane</location>
    </subcellularLocation>
    <subcellularLocation>
        <location evidence="9">Mitochondrion membrane</location>
        <topology evidence="9">Multi-pass membrane protein</topology>
    </subcellularLocation>
</comment>
<dbReference type="GO" id="GO:0030964">
    <property type="term" value="C:NADH dehydrogenase complex"/>
    <property type="evidence" value="ECO:0007669"/>
    <property type="project" value="TreeGrafter"/>
</dbReference>
<evidence type="ECO:0000256" key="8">
    <source>
        <dbReference type="ARBA" id="ARBA00049551"/>
    </source>
</evidence>
<evidence type="ECO:0000256" key="6">
    <source>
        <dbReference type="ARBA" id="ARBA00022989"/>
    </source>
</evidence>
<organism evidence="10">
    <name type="scientific">Habrobracon hebetor</name>
    <dbReference type="NCBI Taxonomy" id="69819"/>
    <lineage>
        <taxon>Eukaryota</taxon>
        <taxon>Metazoa</taxon>
        <taxon>Ecdysozoa</taxon>
        <taxon>Arthropoda</taxon>
        <taxon>Hexapoda</taxon>
        <taxon>Insecta</taxon>
        <taxon>Pterygota</taxon>
        <taxon>Neoptera</taxon>
        <taxon>Endopterygota</taxon>
        <taxon>Hymenoptera</taxon>
        <taxon>Apocrita</taxon>
        <taxon>Ichneumonoidea</taxon>
        <taxon>Braconidae</taxon>
        <taxon>Braconinae</taxon>
        <taxon>Habrobracon</taxon>
    </lineage>
</organism>
<dbReference type="PANTHER" id="PTHR11058:SF9">
    <property type="entry name" value="NADH-UBIQUINONE OXIDOREDUCTASE CHAIN 3"/>
    <property type="match status" value="1"/>
</dbReference>
<dbReference type="AlphaFoldDB" id="A0A7D5DNA2"/>
<dbReference type="Gene3D" id="1.20.58.1610">
    <property type="entry name" value="NADH:ubiquinone/plastoquinone oxidoreductase, chain 3"/>
    <property type="match status" value="1"/>
</dbReference>
<proteinExistence type="inferred from homology"/>
<dbReference type="Pfam" id="PF00507">
    <property type="entry name" value="Oxidored_q4"/>
    <property type="match status" value="1"/>
</dbReference>